<dbReference type="GO" id="GO:0005730">
    <property type="term" value="C:nucleolus"/>
    <property type="evidence" value="ECO:0007669"/>
    <property type="project" value="UniProtKB-SubCell"/>
</dbReference>
<protein>
    <recommendedName>
        <fullName evidence="6">RRM domain-containing protein</fullName>
    </recommendedName>
</protein>
<dbReference type="InterPro" id="IPR035979">
    <property type="entry name" value="RBD_domain_sf"/>
</dbReference>
<dbReference type="InterPro" id="IPR000504">
    <property type="entry name" value="RRM_dom"/>
</dbReference>
<evidence type="ECO:0000256" key="3">
    <source>
        <dbReference type="ARBA" id="ARBA00023242"/>
    </source>
</evidence>
<dbReference type="InterPro" id="IPR012677">
    <property type="entry name" value="Nucleotide-bd_a/b_plait_sf"/>
</dbReference>
<dbReference type="AlphaFoldDB" id="A0A0L0S4U0"/>
<dbReference type="PANTHER" id="PTHR46754">
    <property type="entry name" value="MKI67 FHA DOMAIN-INTERACTING NUCLEOLAR PHOSPHOPROTEIN"/>
    <property type="match status" value="1"/>
</dbReference>
<sequence length="322" mass="37171">MAKTGNKPARKVAPKPSPISKPEKAAPKKKAAPAPVSEDELPFDESDGDEDDDEDEDAEDDVEITVYDNATPGDAAAAASDKEPRGVVYLGRIPHGFYEKEMKEYFSQFGQVTRLRLSRNKKTGASKHYAFIEFESEAVAEVVASTMDNYLLFGHVLRCRVIPRDQVHPDLFKNADRKFRIINTAAIHQRRHNTVDAKTAEKRAKNLVIKAAKKQALLAELGIDYTVPVPELKESKTAAADAAQWRRRRTRRPSRRRRWRRVKRRRRRRRPWCGPRPRRRPSRSCRHRVRPPRRPSARPSSRSSLPSRPCPQRRRQRRRKRP</sequence>
<reference evidence="7 8" key="1">
    <citation type="submission" date="2009-11" db="EMBL/GenBank/DDBJ databases">
        <title>Annotation of Allomyces macrogynus ATCC 38327.</title>
        <authorList>
            <consortium name="The Broad Institute Genome Sequencing Platform"/>
            <person name="Russ C."/>
            <person name="Cuomo C."/>
            <person name="Burger G."/>
            <person name="Gray M.W."/>
            <person name="Holland P.W.H."/>
            <person name="King N."/>
            <person name="Lang F.B.F."/>
            <person name="Roger A.J."/>
            <person name="Ruiz-Trillo I."/>
            <person name="Young S.K."/>
            <person name="Zeng Q."/>
            <person name="Gargeya S."/>
            <person name="Fitzgerald M."/>
            <person name="Haas B."/>
            <person name="Abouelleil A."/>
            <person name="Alvarado L."/>
            <person name="Arachchi H.M."/>
            <person name="Berlin A."/>
            <person name="Chapman S.B."/>
            <person name="Gearin G."/>
            <person name="Goldberg J."/>
            <person name="Griggs A."/>
            <person name="Gujja S."/>
            <person name="Hansen M."/>
            <person name="Heiman D."/>
            <person name="Howarth C."/>
            <person name="Larimer J."/>
            <person name="Lui A."/>
            <person name="MacDonald P.J.P."/>
            <person name="McCowen C."/>
            <person name="Montmayeur A."/>
            <person name="Murphy C."/>
            <person name="Neiman D."/>
            <person name="Pearson M."/>
            <person name="Priest M."/>
            <person name="Roberts A."/>
            <person name="Saif S."/>
            <person name="Shea T."/>
            <person name="Sisk P."/>
            <person name="Stolte C."/>
            <person name="Sykes S."/>
            <person name="Wortman J."/>
            <person name="Nusbaum C."/>
            <person name="Birren B."/>
        </authorList>
    </citation>
    <scope>NUCLEOTIDE SEQUENCE [LARGE SCALE GENOMIC DNA]</scope>
    <source>
        <strain evidence="7 8">ATCC 38327</strain>
    </source>
</reference>
<dbReference type="PROSITE" id="PS50102">
    <property type="entry name" value="RRM"/>
    <property type="match status" value="1"/>
</dbReference>
<proteinExistence type="predicted"/>
<keyword evidence="3" id="KW-0539">Nucleus</keyword>
<dbReference type="SUPFAM" id="SSF54928">
    <property type="entry name" value="RNA-binding domain, RBD"/>
    <property type="match status" value="1"/>
</dbReference>
<dbReference type="Gene3D" id="3.30.70.330">
    <property type="match status" value="1"/>
</dbReference>
<keyword evidence="8" id="KW-1185">Reference proteome</keyword>
<feature type="compositionally biased region" description="Low complexity" evidence="5">
    <location>
        <begin position="297"/>
        <end position="307"/>
    </location>
</feature>
<evidence type="ECO:0000259" key="6">
    <source>
        <dbReference type="PROSITE" id="PS50102"/>
    </source>
</evidence>
<dbReference type="OrthoDB" id="21467at2759"/>
<dbReference type="Proteomes" id="UP000054350">
    <property type="component" value="Unassembled WGS sequence"/>
</dbReference>
<name>A0A0L0S4U0_ALLM3</name>
<feature type="compositionally biased region" description="Acidic residues" evidence="5">
    <location>
        <begin position="37"/>
        <end position="63"/>
    </location>
</feature>
<feature type="compositionally biased region" description="Basic residues" evidence="5">
    <location>
        <begin position="245"/>
        <end position="296"/>
    </location>
</feature>
<dbReference type="VEuPathDB" id="FungiDB:AMAG_03225"/>
<evidence type="ECO:0000256" key="1">
    <source>
        <dbReference type="ARBA" id="ARBA00004604"/>
    </source>
</evidence>
<keyword evidence="2 4" id="KW-0694">RNA-binding</keyword>
<evidence type="ECO:0000313" key="8">
    <source>
        <dbReference type="Proteomes" id="UP000054350"/>
    </source>
</evidence>
<comment type="subcellular location">
    <subcellularLocation>
        <location evidence="1">Nucleus</location>
        <location evidence="1">Nucleolus</location>
    </subcellularLocation>
</comment>
<dbReference type="STRING" id="578462.A0A0L0S4U0"/>
<dbReference type="SMART" id="SM00360">
    <property type="entry name" value="RRM"/>
    <property type="match status" value="1"/>
</dbReference>
<feature type="compositionally biased region" description="Basic residues" evidence="5">
    <location>
        <begin position="311"/>
        <end position="322"/>
    </location>
</feature>
<dbReference type="eggNOG" id="KOG4208">
    <property type="taxonomic scope" value="Eukaryota"/>
</dbReference>
<gene>
    <name evidence="7" type="ORF">AMAG_03225</name>
</gene>
<dbReference type="Pfam" id="PF00076">
    <property type="entry name" value="RRM_1"/>
    <property type="match status" value="1"/>
</dbReference>
<feature type="domain" description="RRM" evidence="6">
    <location>
        <begin position="86"/>
        <end position="164"/>
    </location>
</feature>
<reference evidence="8" key="2">
    <citation type="submission" date="2009-11" db="EMBL/GenBank/DDBJ databases">
        <title>The Genome Sequence of Allomyces macrogynus strain ATCC 38327.</title>
        <authorList>
            <consortium name="The Broad Institute Genome Sequencing Platform"/>
            <person name="Russ C."/>
            <person name="Cuomo C."/>
            <person name="Shea T."/>
            <person name="Young S.K."/>
            <person name="Zeng Q."/>
            <person name="Koehrsen M."/>
            <person name="Haas B."/>
            <person name="Borodovsky M."/>
            <person name="Guigo R."/>
            <person name="Alvarado L."/>
            <person name="Berlin A."/>
            <person name="Borenstein D."/>
            <person name="Chen Z."/>
            <person name="Engels R."/>
            <person name="Freedman E."/>
            <person name="Gellesch M."/>
            <person name="Goldberg J."/>
            <person name="Griggs A."/>
            <person name="Gujja S."/>
            <person name="Heiman D."/>
            <person name="Hepburn T."/>
            <person name="Howarth C."/>
            <person name="Jen D."/>
            <person name="Larson L."/>
            <person name="Lewis B."/>
            <person name="Mehta T."/>
            <person name="Park D."/>
            <person name="Pearson M."/>
            <person name="Roberts A."/>
            <person name="Saif S."/>
            <person name="Shenoy N."/>
            <person name="Sisk P."/>
            <person name="Stolte C."/>
            <person name="Sykes S."/>
            <person name="Walk T."/>
            <person name="White J."/>
            <person name="Yandava C."/>
            <person name="Burger G."/>
            <person name="Gray M.W."/>
            <person name="Holland P.W.H."/>
            <person name="King N."/>
            <person name="Lang F.B.F."/>
            <person name="Roger A.J."/>
            <person name="Ruiz-Trillo I."/>
            <person name="Lander E."/>
            <person name="Nusbaum C."/>
        </authorList>
    </citation>
    <scope>NUCLEOTIDE SEQUENCE [LARGE SCALE GENOMIC DNA]</scope>
    <source>
        <strain evidence="8">ATCC 38327</strain>
    </source>
</reference>
<dbReference type="GO" id="GO:0003723">
    <property type="term" value="F:RNA binding"/>
    <property type="evidence" value="ECO:0007669"/>
    <property type="project" value="UniProtKB-UniRule"/>
</dbReference>
<dbReference type="CDD" id="cd12307">
    <property type="entry name" value="RRM_NIFK_like"/>
    <property type="match status" value="1"/>
</dbReference>
<organism evidence="7 8">
    <name type="scientific">Allomyces macrogynus (strain ATCC 38327)</name>
    <name type="common">Allomyces javanicus var. macrogynus</name>
    <dbReference type="NCBI Taxonomy" id="578462"/>
    <lineage>
        <taxon>Eukaryota</taxon>
        <taxon>Fungi</taxon>
        <taxon>Fungi incertae sedis</taxon>
        <taxon>Blastocladiomycota</taxon>
        <taxon>Blastocladiomycetes</taxon>
        <taxon>Blastocladiales</taxon>
        <taxon>Blastocladiaceae</taxon>
        <taxon>Allomyces</taxon>
    </lineage>
</organism>
<feature type="region of interest" description="Disordered" evidence="5">
    <location>
        <begin position="1"/>
        <end position="81"/>
    </location>
</feature>
<accession>A0A0L0S4U0</accession>
<dbReference type="EMBL" id="GG745331">
    <property type="protein sequence ID" value="KNE57522.1"/>
    <property type="molecule type" value="Genomic_DNA"/>
</dbReference>
<evidence type="ECO:0000256" key="5">
    <source>
        <dbReference type="SAM" id="MobiDB-lite"/>
    </source>
</evidence>
<evidence type="ECO:0000313" key="7">
    <source>
        <dbReference type="EMBL" id="KNE57522.1"/>
    </source>
</evidence>
<evidence type="ECO:0000256" key="4">
    <source>
        <dbReference type="PROSITE-ProRule" id="PRU00176"/>
    </source>
</evidence>
<feature type="region of interest" description="Disordered" evidence="5">
    <location>
        <begin position="236"/>
        <end position="322"/>
    </location>
</feature>
<evidence type="ECO:0000256" key="2">
    <source>
        <dbReference type="ARBA" id="ARBA00022884"/>
    </source>
</evidence>